<organism evidence="1 2">
    <name type="scientific">Luteibacter rhizovicinus</name>
    <dbReference type="NCBI Taxonomy" id="242606"/>
    <lineage>
        <taxon>Bacteria</taxon>
        <taxon>Pseudomonadati</taxon>
        <taxon>Pseudomonadota</taxon>
        <taxon>Gammaproteobacteria</taxon>
        <taxon>Lysobacterales</taxon>
        <taxon>Rhodanobacteraceae</taxon>
        <taxon>Luteibacter</taxon>
    </lineage>
</organism>
<proteinExistence type="predicted"/>
<keyword evidence="2" id="KW-1185">Reference proteome</keyword>
<dbReference type="OrthoDB" id="5956785at2"/>
<dbReference type="EMBL" id="SMCS01000005">
    <property type="protein sequence ID" value="TCV93208.1"/>
    <property type="molecule type" value="Genomic_DNA"/>
</dbReference>
<reference evidence="1 2" key="1">
    <citation type="submission" date="2019-03" db="EMBL/GenBank/DDBJ databases">
        <title>Above-ground endophytic microbial communities from plants in different locations in the United States.</title>
        <authorList>
            <person name="Frank C."/>
        </authorList>
    </citation>
    <scope>NUCLEOTIDE SEQUENCE [LARGE SCALE GENOMIC DNA]</scope>
    <source>
        <strain evidence="1 2">LP_13_YM</strain>
    </source>
</reference>
<dbReference type="Proteomes" id="UP000295645">
    <property type="component" value="Unassembled WGS sequence"/>
</dbReference>
<dbReference type="PROSITE" id="PS51257">
    <property type="entry name" value="PROKAR_LIPOPROTEIN"/>
    <property type="match status" value="1"/>
</dbReference>
<sequence length="178" mass="18849">MKRLMAIAAVAVLSGCGGANDRVPVRLDNVIAAGPSSPWLTVEPATNIVPVSGLDHSVKIEPTPELTAGVEAQLRKALQPKYYTDLIVGCRGVQASVSVDKEATPATATMDLQATCRVTSRGVVVLKSYRVRQAVPVKTTATDLDYQATIPRLLELTSEDVANQIWATATTADPSAHK</sequence>
<dbReference type="RefSeq" id="WP_132144832.1">
    <property type="nucleotide sequence ID" value="NZ_SMCS01000005.1"/>
</dbReference>
<evidence type="ECO:0000313" key="1">
    <source>
        <dbReference type="EMBL" id="TCV93208.1"/>
    </source>
</evidence>
<accession>A0A4R3YNU7</accession>
<comment type="caution">
    <text evidence="1">The sequence shown here is derived from an EMBL/GenBank/DDBJ whole genome shotgun (WGS) entry which is preliminary data.</text>
</comment>
<evidence type="ECO:0000313" key="2">
    <source>
        <dbReference type="Proteomes" id="UP000295645"/>
    </source>
</evidence>
<evidence type="ECO:0008006" key="3">
    <source>
        <dbReference type="Google" id="ProtNLM"/>
    </source>
</evidence>
<name>A0A4R3YNU7_9GAMM</name>
<gene>
    <name evidence="1" type="ORF">EC912_10568</name>
</gene>
<protein>
    <recommendedName>
        <fullName evidence="3">Lipoprotein</fullName>
    </recommendedName>
</protein>
<dbReference type="AlphaFoldDB" id="A0A4R3YNU7"/>